<keyword evidence="1" id="KW-1133">Transmembrane helix</keyword>
<reference evidence="2" key="1">
    <citation type="journal article" date="2015" name="Nature">
        <title>Complex archaea that bridge the gap between prokaryotes and eukaryotes.</title>
        <authorList>
            <person name="Spang A."/>
            <person name="Saw J.H."/>
            <person name="Jorgensen S.L."/>
            <person name="Zaremba-Niedzwiedzka K."/>
            <person name="Martijn J."/>
            <person name="Lind A.E."/>
            <person name="van Eijk R."/>
            <person name="Schleper C."/>
            <person name="Guy L."/>
            <person name="Ettema T.J."/>
        </authorList>
    </citation>
    <scope>NUCLEOTIDE SEQUENCE</scope>
</reference>
<evidence type="ECO:0000256" key="1">
    <source>
        <dbReference type="SAM" id="Phobius"/>
    </source>
</evidence>
<organism evidence="2">
    <name type="scientific">marine sediment metagenome</name>
    <dbReference type="NCBI Taxonomy" id="412755"/>
    <lineage>
        <taxon>unclassified sequences</taxon>
        <taxon>metagenomes</taxon>
        <taxon>ecological metagenomes</taxon>
    </lineage>
</organism>
<comment type="caution">
    <text evidence="2">The sequence shown here is derived from an EMBL/GenBank/DDBJ whole genome shotgun (WGS) entry which is preliminary data.</text>
</comment>
<sequence length="165" mass="18392">MENKNTFKTKTGFCHILPDRIVLTRDGVIGNISKVAVGNNIYRVLLIYGGLSLFLLYSAFDSFQKGTTAISIVYGIVGVFLVYGIVTSLNNSATPIIERNKIKGIKFKKAIFGLIRSRFIVLFEDENSKIKKRLIMLPGVLNDGTNETEKAIKIMTDEGLLKNEK</sequence>
<dbReference type="AlphaFoldDB" id="A0A0F9UJZ8"/>
<evidence type="ECO:0008006" key="3">
    <source>
        <dbReference type="Google" id="ProtNLM"/>
    </source>
</evidence>
<dbReference type="EMBL" id="LAZR01000654">
    <property type="protein sequence ID" value="KKN61541.1"/>
    <property type="molecule type" value="Genomic_DNA"/>
</dbReference>
<keyword evidence="1" id="KW-0812">Transmembrane</keyword>
<name>A0A0F9UJZ8_9ZZZZ</name>
<protein>
    <recommendedName>
        <fullName evidence="3">Phosphoribosylaminoimidazolesuccinocarboxamide synthase</fullName>
    </recommendedName>
</protein>
<gene>
    <name evidence="2" type="ORF">LCGC14_0520700</name>
</gene>
<feature type="transmembrane region" description="Helical" evidence="1">
    <location>
        <begin position="72"/>
        <end position="93"/>
    </location>
</feature>
<keyword evidence="1" id="KW-0472">Membrane</keyword>
<evidence type="ECO:0000313" key="2">
    <source>
        <dbReference type="EMBL" id="KKN61541.1"/>
    </source>
</evidence>
<proteinExistence type="predicted"/>
<feature type="transmembrane region" description="Helical" evidence="1">
    <location>
        <begin position="41"/>
        <end position="60"/>
    </location>
</feature>
<accession>A0A0F9UJZ8</accession>